<accession>A0AC35TN16</accession>
<reference evidence="2" key="1">
    <citation type="submission" date="2016-11" db="UniProtKB">
        <authorList>
            <consortium name="WormBaseParasite"/>
        </authorList>
    </citation>
    <scope>IDENTIFICATION</scope>
    <source>
        <strain evidence="2">KR3021</strain>
    </source>
</reference>
<evidence type="ECO:0000313" key="1">
    <source>
        <dbReference type="Proteomes" id="UP000095286"/>
    </source>
</evidence>
<dbReference type="Proteomes" id="UP000095286">
    <property type="component" value="Unplaced"/>
</dbReference>
<proteinExistence type="predicted"/>
<organism evidence="1 2">
    <name type="scientific">Rhabditophanes sp. KR3021</name>
    <dbReference type="NCBI Taxonomy" id="114890"/>
    <lineage>
        <taxon>Eukaryota</taxon>
        <taxon>Metazoa</taxon>
        <taxon>Ecdysozoa</taxon>
        <taxon>Nematoda</taxon>
        <taxon>Chromadorea</taxon>
        <taxon>Rhabditida</taxon>
        <taxon>Tylenchina</taxon>
        <taxon>Panagrolaimomorpha</taxon>
        <taxon>Strongyloidoidea</taxon>
        <taxon>Alloionematidae</taxon>
        <taxon>Rhabditophanes</taxon>
    </lineage>
</organism>
<evidence type="ECO:0000313" key="2">
    <source>
        <dbReference type="WBParaSite" id="RSKR_0000208100.1"/>
    </source>
</evidence>
<protein>
    <submittedName>
        <fullName evidence="2">CPSF_A domain-containing protein</fullName>
    </submittedName>
</protein>
<dbReference type="WBParaSite" id="RSKR_0000208100.1">
    <property type="protein sequence ID" value="RSKR_0000208100.1"/>
    <property type="gene ID" value="RSKR_0000208100"/>
</dbReference>
<sequence>MRIRNEIVGDIIASLKPTEAIKPDNVFLSNISKCSAAIKSVMGSFMGTDVVNIAMAFADRIEILEWKDGNLVIVRTHIIFDRIASMNTIKRGQKESDLIFFITETMNYTIFGYDSNGGLNIVKTNNVEKFYTRIRTGGIQSNVCRKSGRIAIIGFDSALYLVDYKERTEKSEAEFVYPPTDVKDFQFVDLDGQKDSRVVFLKETEGNTSLVLYEFDWYRMCLKQVQVVGDIGLNVYTIYVPPERVGNLLCVVTADDGLYYVSHEMVVTKNDIPRIGDGIVKAVSPVSKSGDLFFFIDGKGNVFSSKVESDKIETSFLGRSGIARDIFYLGNGIFFVTSFTTNHILMCFDQIEQSAVNGMKILKQMENSGPISSIEIAHRFNQKIIVAACGMDHDGSLRIYSFASSIKRLWSFSQKGLIRSFVIYVDGGLRIVTTGINETKMYEMKISKMGQEYIAVGGCEPVTLPHLDSKQTTYFAGLCGSFFVQICKNGIKSWHKSDPSTYFANEEYKFEVNPVVCQTSESILVVGREKCLLFYKSSEAEFGFVSTHELENQILSIDTIDVADEGFLLVTFYNSVGLYKYKHAMDEVTVEPHATINNSGVYDIFASSKFMNFGKKPNIVVAHAFGKVSVYSFDNCIQMCELLYSEKVADCDVQLINWRKDEDGCGNILASSTSWILKKVGNEFTKSNINLDKFLEAYPIDDSDLGHWIVRTTVEGISIGELQDREQLNILTMELHEDTNKVIYDKKFDSIVVTSHKQMQPEKLKVGSGNRMFSTLTSMLPSNKNREKLAVVANKSDNKGDDYCQLLDSDVAVKKIQENVLDVGECNISHITLISLRLMKPLYTYALEEREFALCMARMIHPVHKYPLIVIGTVIESADDPSVGAESALGRILCFRICDNSESNLQLVAQKCTKSSVCDIGCMENGDIVAACQNVLRVFVLDRDNIINQKAATNCFLTATAIKIQKDLIFVGDDIRSITVLRLNGDKLELFMRNASPMGFTAISFLDKERYIHCLPDRQLHILRSFGAVSILDNTITFKTTSEIILEQQINCIVKGSIYKQTRFDNKHLFSPVILGSADGGLISMHLLSEEMFQFLSAIQKMIIEKMDMIQQPEAFVHNILKYHPANGTKISKYIHGRIFEHYLSMPESKRENMFIFQLIPPYPGGKAITSRAEIEEVISEWAEVN</sequence>
<name>A0AC35TN16_9BILA</name>